<dbReference type="OrthoDB" id="428159at2759"/>
<comment type="caution">
    <text evidence="1">The sequence shown here is derived from an EMBL/GenBank/DDBJ whole genome shotgun (WGS) entry which is preliminary data.</text>
</comment>
<dbReference type="GO" id="GO:0006623">
    <property type="term" value="P:protein targeting to vacuole"/>
    <property type="evidence" value="ECO:0007669"/>
    <property type="project" value="TreeGrafter"/>
</dbReference>
<dbReference type="EMBL" id="NMUH01000473">
    <property type="protein sequence ID" value="MQL79755.1"/>
    <property type="molecule type" value="Genomic_DNA"/>
</dbReference>
<evidence type="ECO:0000313" key="2">
    <source>
        <dbReference type="Proteomes" id="UP000652761"/>
    </source>
</evidence>
<dbReference type="Proteomes" id="UP000652761">
    <property type="component" value="Unassembled WGS sequence"/>
</dbReference>
<sequence length="217" mass="24665">MTTAYGDERYSGPDLLGGVGNQVGHSFLAKILDNIQVSIKNVHIMYVHTEAYPEKCIFGLRFTKYFTIMTSMHKCCCLSRSLYGKLKGSQVKKVLKISTFGIYCNLFEENAKIDDAHIFSLCCDSKLDPKRYDYLINPFDLTVSLWMNRSGMFDTAPQYSIMAELTSVVVLLNEIQLQQILSLWDHFAICSLRESMVLGLHPRPVENLHKFGFVAPT</sequence>
<dbReference type="InterPro" id="IPR026847">
    <property type="entry name" value="VPS13"/>
</dbReference>
<dbReference type="GO" id="GO:0045053">
    <property type="term" value="P:protein retention in Golgi apparatus"/>
    <property type="evidence" value="ECO:0007669"/>
    <property type="project" value="TreeGrafter"/>
</dbReference>
<dbReference type="AlphaFoldDB" id="A0A843U8E2"/>
<accession>A0A843U8E2</accession>
<keyword evidence="2" id="KW-1185">Reference proteome</keyword>
<dbReference type="PANTHER" id="PTHR16166:SF143">
    <property type="entry name" value="PROTEIN SORTING-ASSOCIATED PROTEIN, PUTATIVE (DUF1162)-RELATED"/>
    <property type="match status" value="1"/>
</dbReference>
<organism evidence="1 2">
    <name type="scientific">Colocasia esculenta</name>
    <name type="common">Wild taro</name>
    <name type="synonym">Arum esculentum</name>
    <dbReference type="NCBI Taxonomy" id="4460"/>
    <lineage>
        <taxon>Eukaryota</taxon>
        <taxon>Viridiplantae</taxon>
        <taxon>Streptophyta</taxon>
        <taxon>Embryophyta</taxon>
        <taxon>Tracheophyta</taxon>
        <taxon>Spermatophyta</taxon>
        <taxon>Magnoliopsida</taxon>
        <taxon>Liliopsida</taxon>
        <taxon>Araceae</taxon>
        <taxon>Aroideae</taxon>
        <taxon>Colocasieae</taxon>
        <taxon>Colocasia</taxon>
    </lineage>
</organism>
<protein>
    <submittedName>
        <fullName evidence="1">Uncharacterized protein</fullName>
    </submittedName>
</protein>
<gene>
    <name evidence="1" type="ORF">Taro_012178</name>
</gene>
<dbReference type="PANTHER" id="PTHR16166">
    <property type="entry name" value="VACUOLAR PROTEIN SORTING-ASSOCIATED PROTEIN VPS13"/>
    <property type="match status" value="1"/>
</dbReference>
<evidence type="ECO:0000313" key="1">
    <source>
        <dbReference type="EMBL" id="MQL79755.1"/>
    </source>
</evidence>
<name>A0A843U8E2_COLES</name>
<reference evidence="1" key="1">
    <citation type="submission" date="2017-07" db="EMBL/GenBank/DDBJ databases">
        <title>Taro Niue Genome Assembly and Annotation.</title>
        <authorList>
            <person name="Atibalentja N."/>
            <person name="Keating K."/>
            <person name="Fields C.J."/>
        </authorList>
    </citation>
    <scope>NUCLEOTIDE SEQUENCE</scope>
    <source>
        <strain evidence="1">Niue_2</strain>
        <tissue evidence="1">Leaf</tissue>
    </source>
</reference>
<proteinExistence type="predicted"/>